<feature type="compositionally biased region" description="Polar residues" evidence="1">
    <location>
        <begin position="41"/>
        <end position="56"/>
    </location>
</feature>
<protein>
    <submittedName>
        <fullName evidence="3">Uncharacterized protein</fullName>
    </submittedName>
</protein>
<keyword evidence="4" id="KW-1185">Reference proteome</keyword>
<feature type="region of interest" description="Disordered" evidence="1">
    <location>
        <begin position="38"/>
        <end position="118"/>
    </location>
</feature>
<organism evidence="3 4">
    <name type="scientific">Dimargaris cristalligena</name>
    <dbReference type="NCBI Taxonomy" id="215637"/>
    <lineage>
        <taxon>Eukaryota</taxon>
        <taxon>Fungi</taxon>
        <taxon>Fungi incertae sedis</taxon>
        <taxon>Zoopagomycota</taxon>
        <taxon>Kickxellomycotina</taxon>
        <taxon>Dimargaritomycetes</taxon>
        <taxon>Dimargaritales</taxon>
        <taxon>Dimargaritaceae</taxon>
        <taxon>Dimargaris</taxon>
    </lineage>
</organism>
<dbReference type="AlphaFoldDB" id="A0A4P9ZLG4"/>
<sequence length="118" mass="13391">MVRFHSVFGMALCAVALLALSAAGTSAAAYKQEYNTEVGYDNSNSNSKEGTASTPAANAYPKEHDYEKPKKSKNEYKDEYKQPKKSKNEYGDEYKPKKPKKPKKESYKPKNEYDDNQY</sequence>
<feature type="compositionally biased region" description="Basic and acidic residues" evidence="1">
    <location>
        <begin position="61"/>
        <end position="96"/>
    </location>
</feature>
<evidence type="ECO:0000256" key="2">
    <source>
        <dbReference type="SAM" id="SignalP"/>
    </source>
</evidence>
<evidence type="ECO:0000313" key="3">
    <source>
        <dbReference type="EMBL" id="RKP34134.1"/>
    </source>
</evidence>
<accession>A0A4P9ZLG4</accession>
<feature type="compositionally biased region" description="Basic and acidic residues" evidence="1">
    <location>
        <begin position="104"/>
        <end position="118"/>
    </location>
</feature>
<feature type="chain" id="PRO_5020712875" evidence="2">
    <location>
        <begin position="28"/>
        <end position="118"/>
    </location>
</feature>
<keyword evidence="2" id="KW-0732">Signal</keyword>
<gene>
    <name evidence="3" type="ORF">BJ085DRAFT_32036</name>
</gene>
<feature type="signal peptide" evidence="2">
    <location>
        <begin position="1"/>
        <end position="27"/>
    </location>
</feature>
<proteinExistence type="predicted"/>
<name>A0A4P9ZLG4_9FUNG</name>
<reference evidence="4" key="1">
    <citation type="journal article" date="2018" name="Nat. Microbiol.">
        <title>Leveraging single-cell genomics to expand the fungal tree of life.</title>
        <authorList>
            <person name="Ahrendt S.R."/>
            <person name="Quandt C.A."/>
            <person name="Ciobanu D."/>
            <person name="Clum A."/>
            <person name="Salamov A."/>
            <person name="Andreopoulos B."/>
            <person name="Cheng J.F."/>
            <person name="Woyke T."/>
            <person name="Pelin A."/>
            <person name="Henrissat B."/>
            <person name="Reynolds N.K."/>
            <person name="Benny G.L."/>
            <person name="Smith M.E."/>
            <person name="James T.Y."/>
            <person name="Grigoriev I.V."/>
        </authorList>
    </citation>
    <scope>NUCLEOTIDE SEQUENCE [LARGE SCALE GENOMIC DNA]</scope>
    <source>
        <strain evidence="4">RSA 468</strain>
    </source>
</reference>
<evidence type="ECO:0000256" key="1">
    <source>
        <dbReference type="SAM" id="MobiDB-lite"/>
    </source>
</evidence>
<evidence type="ECO:0000313" key="4">
    <source>
        <dbReference type="Proteomes" id="UP000268162"/>
    </source>
</evidence>
<dbReference type="Proteomes" id="UP000268162">
    <property type="component" value="Unassembled WGS sequence"/>
</dbReference>
<dbReference type="EMBL" id="ML003346">
    <property type="protein sequence ID" value="RKP34134.1"/>
    <property type="molecule type" value="Genomic_DNA"/>
</dbReference>